<accession>A0A5B8XVS6</accession>
<protein>
    <submittedName>
        <fullName evidence="2">Uncharacterized protein</fullName>
    </submittedName>
</protein>
<gene>
    <name evidence="2" type="ORF">FRD01_22810</name>
</gene>
<dbReference type="EMBL" id="CP042467">
    <property type="protein sequence ID" value="QED30012.1"/>
    <property type="molecule type" value="Genomic_DNA"/>
</dbReference>
<organism evidence="2 3">
    <name type="scientific">Microvenator marinus</name>
    <dbReference type="NCBI Taxonomy" id="2600177"/>
    <lineage>
        <taxon>Bacteria</taxon>
        <taxon>Deltaproteobacteria</taxon>
        <taxon>Bradymonadales</taxon>
        <taxon>Microvenatoraceae</taxon>
        <taxon>Microvenator</taxon>
    </lineage>
</organism>
<keyword evidence="3" id="KW-1185">Reference proteome</keyword>
<reference evidence="2 3" key="1">
    <citation type="submission" date="2019-08" db="EMBL/GenBank/DDBJ databases">
        <authorList>
            <person name="Liang Q."/>
        </authorList>
    </citation>
    <scope>NUCLEOTIDE SEQUENCE [LARGE SCALE GENOMIC DNA]</scope>
    <source>
        <strain evidence="2 3">V1718</strain>
    </source>
</reference>
<proteinExistence type="predicted"/>
<dbReference type="AlphaFoldDB" id="A0A5B8XVS6"/>
<feature type="region of interest" description="Disordered" evidence="1">
    <location>
        <begin position="372"/>
        <end position="412"/>
    </location>
</feature>
<dbReference type="KEGG" id="bbae:FRD01_22810"/>
<name>A0A5B8XVS6_9DELT</name>
<dbReference type="OrthoDB" id="8662267at2"/>
<evidence type="ECO:0000313" key="3">
    <source>
        <dbReference type="Proteomes" id="UP000321595"/>
    </source>
</evidence>
<dbReference type="RefSeq" id="WP_146963320.1">
    <property type="nucleotide sequence ID" value="NZ_CP042467.1"/>
</dbReference>
<evidence type="ECO:0000313" key="2">
    <source>
        <dbReference type="EMBL" id="QED30012.1"/>
    </source>
</evidence>
<sequence length="437" mass="47848">MNGYSLADCAEIMRMHTKLKVEHGERDYKGPWQEFLRMKGLTEGNWAQVWNAWHQKMEADPGLAAKYHTYFANANVRDMTAGQANVSQDALEGVTLEQFAKISAKIQGGGDAAALVAAEGLSMDQWLAGQGAWGQKMGTISPTDPIMLQYGQLYQKYNSTIPQVGGGSVSMEQAVEQTLDKHAQIQGNRSIEVTIQNAESEFFSSNIVRHKARGVRAILNLWDRSWSDRASNPALKQVTRRAYEISIDLLENGPGNGPGAGPGYQGVSGGVDAMDIHKWSDLHTEEEAYEDTVSTILSEFKDLAAGQFMTPAESDRAQAAIRKAIQRLTPRKTKVEEIWSGTTDMTKKASLRSLLDSYIEVLEEMQEALDDWSYEGPESADSSDSSDEHDAPSPQSFQSNAPSQPSTAMATTNQESPLIAFLKGLPVIGQILKALGL</sequence>
<dbReference type="Proteomes" id="UP000321595">
    <property type="component" value="Chromosome"/>
</dbReference>
<feature type="compositionally biased region" description="Polar residues" evidence="1">
    <location>
        <begin position="395"/>
        <end position="412"/>
    </location>
</feature>
<evidence type="ECO:0000256" key="1">
    <source>
        <dbReference type="SAM" id="MobiDB-lite"/>
    </source>
</evidence>